<feature type="compositionally biased region" description="Basic and acidic residues" evidence="1">
    <location>
        <begin position="1792"/>
        <end position="1804"/>
    </location>
</feature>
<feature type="compositionally biased region" description="Low complexity" evidence="1">
    <location>
        <begin position="714"/>
        <end position="737"/>
    </location>
</feature>
<feature type="compositionally biased region" description="Low complexity" evidence="1">
    <location>
        <begin position="471"/>
        <end position="483"/>
    </location>
</feature>
<feature type="compositionally biased region" description="Low complexity" evidence="1">
    <location>
        <begin position="1637"/>
        <end position="1646"/>
    </location>
</feature>
<dbReference type="SUPFAM" id="SSF55729">
    <property type="entry name" value="Acyl-CoA N-acyltransferases (Nat)"/>
    <property type="match status" value="1"/>
</dbReference>
<feature type="compositionally biased region" description="Low complexity" evidence="1">
    <location>
        <begin position="2182"/>
        <end position="2195"/>
    </location>
</feature>
<feature type="compositionally biased region" description="Low complexity" evidence="1">
    <location>
        <begin position="2006"/>
        <end position="2018"/>
    </location>
</feature>
<dbReference type="InterPro" id="IPR016181">
    <property type="entry name" value="Acyl_CoA_acyltransferase"/>
</dbReference>
<feature type="region of interest" description="Disordered" evidence="1">
    <location>
        <begin position="1594"/>
        <end position="1753"/>
    </location>
</feature>
<protein>
    <recommendedName>
        <fullName evidence="2">N-acetyltransferase domain-containing protein</fullName>
    </recommendedName>
</protein>
<feature type="compositionally biased region" description="Low complexity" evidence="1">
    <location>
        <begin position="330"/>
        <end position="383"/>
    </location>
</feature>
<feature type="region of interest" description="Disordered" evidence="1">
    <location>
        <begin position="932"/>
        <end position="972"/>
    </location>
</feature>
<feature type="compositionally biased region" description="Basic and acidic residues" evidence="1">
    <location>
        <begin position="440"/>
        <end position="456"/>
    </location>
</feature>
<gene>
    <name evidence="3" type="ORF">HYH03_017437</name>
</gene>
<feature type="compositionally biased region" description="Low complexity" evidence="1">
    <location>
        <begin position="272"/>
        <end position="298"/>
    </location>
</feature>
<feature type="compositionally biased region" description="Low complexity" evidence="1">
    <location>
        <begin position="935"/>
        <end position="963"/>
    </location>
</feature>
<feature type="region of interest" description="Disordered" evidence="1">
    <location>
        <begin position="1479"/>
        <end position="1574"/>
    </location>
</feature>
<feature type="compositionally biased region" description="Low complexity" evidence="1">
    <location>
        <begin position="1149"/>
        <end position="1196"/>
    </location>
</feature>
<sequence>MRSCGRSSDAEAAKLRRVQVVATLPQGKHAEFELLPPFGQGLSEALVRKYEAALTLLASTFPKNRAQLRESVYRGRKLDGSKTSNDPKHDACLVAVLSLGGEMVCAASLRVNLPSQKGSPHVQTVFQATVPRHQKRGLGRLLTRCILRAAAETGHEYATVVVLGREVAGYWTKLGFAAVSGKEEYAAQQVYLRSKYHAPLSDVWVTRLAPPRGAPELAAAVRAGGGAGGAEAGDSGDEEPDQEQLVLARSLYAGRLVEEAVEKVRLRFGAPEQQAQGQGAAPGGSAPTAPPSRSASRAAPRRRAKAAAGGSPSTNAAAAMAASGDSGETSSSRGGDSNSESGDSSNSDSDSDDSSGSGSSSSSSGSSSGSGASSGEDGSSSAESGDDGGDSSSEAADSTAASAGEGSGAGAATSKAEPRRGPKGGRGRKDTPMRPASRGRAREGGEPRLGARKEAGAGRGRAVRRGGRGSAQGAAQPGSAASPSPSPAPGVRRRGARAVEARGSTPAASTAAASGAEGREGRHASRPAKRLRRGSTASAEAREKAGPLTEGPTGIPQGPGAGSGTPASATADAVAPGKARSSRWPRRKAGAGDQVPDPSEPSAAAGVGATAPGSSRRGRATRATADEPPGPGLSMIPQRRCRRQPRPALSAPGEGDAAVGEAEVLPQAPGGPAASHPKGLPPLRPPPDGGSQEAAQLLPPSPSRSRGHGEEPQPAGSLAGAPSGLGAAGGKLEAPLPGAGGPAVPPPPEGEGSGARAPEGLEGAEPAEAVAEQSPKRPRVESADSAFPADHSPPPQPPASEAMDLCCAAEGPPRPGLQAGSPVCGGAAEQVLVAEEAGEGTGPPPPHALPGSGQQAGAAVGSASQGAAPQAEAKADAGAAGAPQRPPLSLLADQGDPSSLRRRFGAGRYARAAATVGTGKAPVTPADVAVMGADSGHPAEGQAAAASARAAAAPLPDAGASCAEPPRASSPRHMAAALLASLPPAHDKAAAGTPGGAPHTSGSAAGFRSCGAAAGKTEGAAPPPAAPARPSALPGPLAAVWEACKAEAQARAKAVMQSLARQFALADAAHKAALAAAAAAGPGAGEGAGDGMSAAAAAAAAAALGELQRGSGAALPSDPTALQLLGPLEGELARFLAANQRLQGASTSAAAVPPAAAPAEAPGGPPAGAARADAAEPPAARDPASASPSTATPSRVETGTRHGADAEPPPPACAPAMQPQREAAAAAGASASALAPSTLSVPGKAGSPGGAEAERAVLGARGSAPMGPAGLACRAHPVAAPEPSWSEAGSYGRQLPPAPADQAQTHPTSQAAPGPVPGRVSPAPQLPPHLMPSLGGSSSCPRPIALSCSDPAPLHGQPPGWDQGGSSGAGGQAPQAQVQVQAQPSALSAHRQPPGLGSPEPAAAGAVPTWSPGEQPPAAGREQQHGAHVQQAVAAGADAPQALPEGSHAAGYGYHPVAWQPAAWASLTVASPPSLVQPPAVGPWAARAAPPPPPPAPAGHGLPTRPPPYPLGPPPEARVAPPGLLPPGLSGGSDPGTGWGLHAAPPAVVPPAPPPHPPPPPPWRQPQPASAAPPMASLAAAYIPVPAPAAPGACPGPAPCLASCDSLPSQSSALPAQPSLPSLPSAQPSLPAPIPAPTSAATAPAAVPGPPAAAPPGAGSSGGASGGGGCGGPGPGLGLAPEPEPDASFELVLRALDAEFNQGRTARQPHGERAQAGTREGLPGREAPAGKQRAPEARPAAGHLQPREGASIDALQRAGALGQVEEAGDRAGRLLCAQGLFVLQVPQTSNEPQRKRSVEAEQRAAHPSFSPQRTQLCTSPLAGASPTAAPHLRGVLRAPPAAEQDADGRPGEQPQAAVLRPQTSAGVGAKGARKRRHSSRWGPPLETEEQPGGRPEQVLGGPAAGPAAGSGPLQAPVGGPAVLPAASRELGVRPGLGVGPCSGGRTEAQSGVQPGARAPEGLRSRSPSCEPLSCSPAASPPGSAPGSPRRSGAPGEGLSFRLRPSGRGAPARPVAQAQPLPPVAPLGDREQAPSSPQGKQGSAGAGAGAGAPASGELVEVKVEPDAEAGAGPQPRLAEAVRLASPSRPTGPLPSQAELWKGEARKRGAVSGADEGSPSQCQAKPPEPKRPEAMPPQPKRTDLKPPQPKPPQQQPPQQKRADPKGTEPKPPKPPPRLQASPGLRQLSRQQQRASLAPGHGQLPFWPMGAHMAQWGAGGGPLAMGGFGGVHMQRPGPMQPPMRSPEQLGMQSPMQGHMRWIQGPGGPGPMAHMGGPGPMGPRGPGAMGMGGGMGPMGGAGGCGPGLPGGGRQVARGGMPGGGPMGVGQGPGAEGHAGVAAAALMNFLAACQKNQFKG</sequence>
<feature type="compositionally biased region" description="Gly residues" evidence="1">
    <location>
        <begin position="1362"/>
        <end position="1371"/>
    </location>
</feature>
<feature type="compositionally biased region" description="Low complexity" evidence="1">
    <location>
        <begin position="1964"/>
        <end position="1977"/>
    </location>
</feature>
<organism evidence="3 4">
    <name type="scientific">Edaphochlamys debaryana</name>
    <dbReference type="NCBI Taxonomy" id="47281"/>
    <lineage>
        <taxon>Eukaryota</taxon>
        <taxon>Viridiplantae</taxon>
        <taxon>Chlorophyta</taxon>
        <taxon>core chlorophytes</taxon>
        <taxon>Chlorophyceae</taxon>
        <taxon>CS clade</taxon>
        <taxon>Chlamydomonadales</taxon>
        <taxon>Chlamydomonadales incertae sedis</taxon>
        <taxon>Edaphochlamys</taxon>
    </lineage>
</organism>
<dbReference type="Proteomes" id="UP000612055">
    <property type="component" value="Unassembled WGS sequence"/>
</dbReference>
<reference evidence="3" key="1">
    <citation type="journal article" date="2020" name="bioRxiv">
        <title>Comparative genomics of Chlamydomonas.</title>
        <authorList>
            <person name="Craig R.J."/>
            <person name="Hasan A.R."/>
            <person name="Ness R.W."/>
            <person name="Keightley P.D."/>
        </authorList>
    </citation>
    <scope>NUCLEOTIDE SEQUENCE</scope>
    <source>
        <strain evidence="3">CCAP 11/70</strain>
    </source>
</reference>
<feature type="compositionally biased region" description="Low complexity" evidence="1">
    <location>
        <begin position="1900"/>
        <end position="1926"/>
    </location>
</feature>
<dbReference type="OrthoDB" id="552921at2759"/>
<feature type="compositionally biased region" description="Basic and acidic residues" evidence="1">
    <location>
        <begin position="2158"/>
        <end position="2169"/>
    </location>
</feature>
<feature type="region of interest" description="Disordered" evidence="1">
    <location>
        <begin position="222"/>
        <end position="242"/>
    </location>
</feature>
<accession>A0A835XHX1</accession>
<feature type="region of interest" description="Disordered" evidence="1">
    <location>
        <begin position="1149"/>
        <end position="1230"/>
    </location>
</feature>
<feature type="compositionally biased region" description="Pro residues" evidence="1">
    <location>
        <begin position="679"/>
        <end position="688"/>
    </location>
</feature>
<feature type="compositionally biased region" description="Low complexity" evidence="1">
    <location>
        <begin position="390"/>
        <end position="414"/>
    </location>
</feature>
<dbReference type="Gene3D" id="3.40.630.30">
    <property type="match status" value="1"/>
</dbReference>
<feature type="compositionally biased region" description="Gly residues" evidence="1">
    <location>
        <begin position="1529"/>
        <end position="1539"/>
    </location>
</feature>
<dbReference type="EMBL" id="JAEHOE010000168">
    <property type="protein sequence ID" value="KAG2483719.1"/>
    <property type="molecule type" value="Genomic_DNA"/>
</dbReference>
<feature type="compositionally biased region" description="Low complexity" evidence="1">
    <location>
        <begin position="1214"/>
        <end position="1230"/>
    </location>
</feature>
<feature type="compositionally biased region" description="Low complexity" evidence="1">
    <location>
        <begin position="754"/>
        <end position="772"/>
    </location>
</feature>
<evidence type="ECO:0000313" key="4">
    <source>
        <dbReference type="Proteomes" id="UP000612055"/>
    </source>
</evidence>
<dbReference type="PROSITE" id="PS51186">
    <property type="entry name" value="GNAT"/>
    <property type="match status" value="1"/>
</dbReference>
<evidence type="ECO:0000313" key="3">
    <source>
        <dbReference type="EMBL" id="KAG2483719.1"/>
    </source>
</evidence>
<feature type="compositionally biased region" description="Low complexity" evidence="1">
    <location>
        <begin position="306"/>
        <end position="322"/>
    </location>
</feature>
<dbReference type="InterPro" id="IPR000182">
    <property type="entry name" value="GNAT_dom"/>
</dbReference>
<feature type="compositionally biased region" description="Low complexity" evidence="1">
    <location>
        <begin position="1984"/>
        <end position="1993"/>
    </location>
</feature>
<proteinExistence type="predicted"/>
<feature type="compositionally biased region" description="Basic residues" evidence="1">
    <location>
        <begin position="524"/>
        <end position="533"/>
    </location>
</feature>
<feature type="compositionally biased region" description="Low complexity" evidence="1">
    <location>
        <begin position="501"/>
        <end position="516"/>
    </location>
</feature>
<feature type="compositionally biased region" description="Pro residues" evidence="1">
    <location>
        <begin position="2144"/>
        <end position="2153"/>
    </location>
</feature>
<feature type="compositionally biased region" description="Pro residues" evidence="1">
    <location>
        <begin position="1547"/>
        <end position="1565"/>
    </location>
</feature>
<feature type="region of interest" description="Disordered" evidence="1">
    <location>
        <begin position="1786"/>
        <end position="1828"/>
    </location>
</feature>
<feature type="compositionally biased region" description="Polar residues" evidence="1">
    <location>
        <begin position="1809"/>
        <end position="1818"/>
    </location>
</feature>
<feature type="compositionally biased region" description="Low complexity" evidence="1">
    <location>
        <begin position="1599"/>
        <end position="1629"/>
    </location>
</feature>
<feature type="compositionally biased region" description="Low complexity" evidence="1">
    <location>
        <begin position="1479"/>
        <end position="1488"/>
    </location>
</feature>
<evidence type="ECO:0000256" key="1">
    <source>
        <dbReference type="SAM" id="MobiDB-lite"/>
    </source>
</evidence>
<feature type="compositionally biased region" description="Gly residues" evidence="1">
    <location>
        <begin position="1659"/>
        <end position="1677"/>
    </location>
</feature>
<feature type="region of interest" description="Disordered" evidence="1">
    <location>
        <begin position="1281"/>
        <end position="1434"/>
    </location>
</feature>
<feature type="domain" description="N-acetyltransferase" evidence="2">
    <location>
        <begin position="45"/>
        <end position="197"/>
    </location>
</feature>
<feature type="compositionally biased region" description="Basic residues" evidence="1">
    <location>
        <begin position="580"/>
        <end position="589"/>
    </location>
</feature>
<comment type="caution">
    <text evidence="3">The sequence shown here is derived from an EMBL/GenBank/DDBJ whole genome shotgun (WGS) entry which is preliminary data.</text>
</comment>
<feature type="compositionally biased region" description="Low complexity" evidence="1">
    <location>
        <begin position="1372"/>
        <end position="1386"/>
    </location>
</feature>
<dbReference type="GO" id="GO:0016747">
    <property type="term" value="F:acyltransferase activity, transferring groups other than amino-acyl groups"/>
    <property type="evidence" value="ECO:0007669"/>
    <property type="project" value="InterPro"/>
</dbReference>
<feature type="compositionally biased region" description="Low complexity" evidence="1">
    <location>
        <begin position="850"/>
        <end position="883"/>
    </location>
</feature>
<feature type="compositionally biased region" description="Pro residues" evidence="1">
    <location>
        <begin position="1504"/>
        <end position="1516"/>
    </location>
</feature>
<keyword evidence="4" id="KW-1185">Reference proteome</keyword>
<feature type="region of interest" description="Disordered" evidence="1">
    <location>
        <begin position="272"/>
        <end position="901"/>
    </location>
</feature>
<evidence type="ECO:0000259" key="2">
    <source>
        <dbReference type="PROSITE" id="PS51186"/>
    </source>
</evidence>
<name>A0A835XHX1_9CHLO</name>
<feature type="region of interest" description="Disordered" evidence="1">
    <location>
        <begin position="1840"/>
        <end position="2200"/>
    </location>
</feature>
<feature type="compositionally biased region" description="Polar residues" evidence="1">
    <location>
        <begin position="1302"/>
        <end position="1311"/>
    </location>
</feature>